<dbReference type="CDD" id="cd00751">
    <property type="entry name" value="thiolase"/>
    <property type="match status" value="1"/>
</dbReference>
<evidence type="ECO:0000259" key="7">
    <source>
        <dbReference type="Pfam" id="PF02803"/>
    </source>
</evidence>
<dbReference type="KEGG" id="ska:CP970_18370"/>
<feature type="active site" description="Proton acceptor" evidence="4">
    <location>
        <position position="380"/>
    </location>
</feature>
<accession>A0A5J6GFC0</accession>
<dbReference type="SUPFAM" id="SSF53901">
    <property type="entry name" value="Thiolase-like"/>
    <property type="match status" value="2"/>
</dbReference>
<dbReference type="GO" id="GO:0005829">
    <property type="term" value="C:cytosol"/>
    <property type="evidence" value="ECO:0007669"/>
    <property type="project" value="TreeGrafter"/>
</dbReference>
<dbReference type="Pfam" id="PF00108">
    <property type="entry name" value="Thiolase_N"/>
    <property type="match status" value="1"/>
</dbReference>
<dbReference type="RefSeq" id="WP_055556683.1">
    <property type="nucleotide sequence ID" value="NZ_CP023699.1"/>
</dbReference>
<evidence type="ECO:0000259" key="6">
    <source>
        <dbReference type="Pfam" id="PF00108"/>
    </source>
</evidence>
<evidence type="ECO:0000256" key="1">
    <source>
        <dbReference type="ARBA" id="ARBA00010982"/>
    </source>
</evidence>
<dbReference type="InterPro" id="IPR050521">
    <property type="entry name" value="3-ketoacyl-CoA_Thiolase"/>
</dbReference>
<evidence type="ECO:0000256" key="4">
    <source>
        <dbReference type="PIRSR" id="PIRSR000429-1"/>
    </source>
</evidence>
<dbReference type="PIRSF" id="PIRSF000429">
    <property type="entry name" value="Ac-CoA_Ac_transf"/>
    <property type="match status" value="1"/>
</dbReference>
<dbReference type="Pfam" id="PF02803">
    <property type="entry name" value="Thiolase_C"/>
    <property type="match status" value="1"/>
</dbReference>
<evidence type="ECO:0000256" key="3">
    <source>
        <dbReference type="ARBA" id="ARBA00023315"/>
    </source>
</evidence>
<feature type="domain" description="Thiolase N-terminal" evidence="6">
    <location>
        <begin position="9"/>
        <end position="279"/>
    </location>
</feature>
<keyword evidence="3 5" id="KW-0012">Acyltransferase</keyword>
<proteinExistence type="inferred from homology"/>
<dbReference type="OrthoDB" id="1402717at2"/>
<dbReference type="EMBL" id="CP023699">
    <property type="protein sequence ID" value="QEU92608.1"/>
    <property type="molecule type" value="Genomic_DNA"/>
</dbReference>
<dbReference type="InterPro" id="IPR020616">
    <property type="entry name" value="Thiolase_N"/>
</dbReference>
<keyword evidence="9" id="KW-1185">Reference proteome</keyword>
<dbReference type="GO" id="GO:0003985">
    <property type="term" value="F:acetyl-CoA C-acetyltransferase activity"/>
    <property type="evidence" value="ECO:0007669"/>
    <property type="project" value="UniProtKB-EC"/>
</dbReference>
<reference evidence="8 9" key="1">
    <citation type="submission" date="2017-09" db="EMBL/GenBank/DDBJ databases">
        <authorList>
            <person name="Lee N."/>
            <person name="Cho B.-K."/>
        </authorList>
    </citation>
    <scope>NUCLEOTIDE SEQUENCE [LARGE SCALE GENOMIC DNA]</scope>
    <source>
        <strain evidence="8 9">ATCC 12853</strain>
    </source>
</reference>
<evidence type="ECO:0000313" key="9">
    <source>
        <dbReference type="Proteomes" id="UP000325529"/>
    </source>
</evidence>
<dbReference type="PANTHER" id="PTHR42689:SF1">
    <property type="entry name" value="ACETYL-COA ACYLTRANSFERASE FADA2 (3-KETOACYL-COA THIOLASE) (BETA-KETOTHIOLASE)-RELATED"/>
    <property type="match status" value="1"/>
</dbReference>
<dbReference type="NCBIfam" id="TIGR01930">
    <property type="entry name" value="AcCoA-C-Actrans"/>
    <property type="match status" value="1"/>
</dbReference>
<name>A0A5J6GFC0_STRKN</name>
<dbReference type="Proteomes" id="UP000325529">
    <property type="component" value="Chromosome"/>
</dbReference>
<evidence type="ECO:0000313" key="8">
    <source>
        <dbReference type="EMBL" id="QEU92608.1"/>
    </source>
</evidence>
<dbReference type="PANTHER" id="PTHR42689">
    <property type="entry name" value="ACETYL-COA ACYLTRANSFERASE FADA2 (3-KETOACYL-COA THIOLASE) (BETA-KETOTHIOLASE)-RELATED"/>
    <property type="match status" value="1"/>
</dbReference>
<organism evidence="8 9">
    <name type="scientific">Streptomyces kanamyceticus</name>
    <dbReference type="NCBI Taxonomy" id="1967"/>
    <lineage>
        <taxon>Bacteria</taxon>
        <taxon>Bacillati</taxon>
        <taxon>Actinomycetota</taxon>
        <taxon>Actinomycetes</taxon>
        <taxon>Kitasatosporales</taxon>
        <taxon>Streptomycetaceae</taxon>
        <taxon>Streptomyces</taxon>
    </lineage>
</organism>
<dbReference type="InterPro" id="IPR020617">
    <property type="entry name" value="Thiolase_C"/>
</dbReference>
<evidence type="ECO:0000256" key="5">
    <source>
        <dbReference type="RuleBase" id="RU003557"/>
    </source>
</evidence>
<feature type="domain" description="Thiolase C-terminal" evidence="7">
    <location>
        <begin position="310"/>
        <end position="424"/>
    </location>
</feature>
<feature type="active site" description="Acyl-thioester intermediate" evidence="4">
    <location>
        <position position="94"/>
    </location>
</feature>
<gene>
    <name evidence="8" type="ORF">CP970_18370</name>
</gene>
<dbReference type="AlphaFoldDB" id="A0A5J6GFC0"/>
<evidence type="ECO:0000256" key="2">
    <source>
        <dbReference type="ARBA" id="ARBA00022679"/>
    </source>
</evidence>
<dbReference type="EC" id="2.3.1.9" evidence="8"/>
<dbReference type="InterPro" id="IPR016039">
    <property type="entry name" value="Thiolase-like"/>
</dbReference>
<keyword evidence="2 5" id="KW-0808">Transferase</keyword>
<dbReference type="NCBIfam" id="NF006740">
    <property type="entry name" value="PRK09268.1"/>
    <property type="match status" value="1"/>
</dbReference>
<dbReference type="Gene3D" id="3.40.47.10">
    <property type="match status" value="1"/>
</dbReference>
<feature type="active site" description="Proton acceptor" evidence="4">
    <location>
        <position position="411"/>
    </location>
</feature>
<dbReference type="InterPro" id="IPR002155">
    <property type="entry name" value="Thiolase"/>
</dbReference>
<protein>
    <submittedName>
        <fullName evidence="8">Acetyl-CoA C-acetyltransferase</fullName>
        <ecNumber evidence="8">2.3.1.9</ecNumber>
    </submittedName>
</protein>
<sequence length="425" mass="44424">MSLPSVRRVAVIGGSRIPFARSDGPYATASNQDMLTAAVDGLVARHALREEGSVGELVAGAVLKHSRDFNLAREVVLGSTLDARTPAYDIQQACGTGLQAVMAVANKVMLGQLESGIAGGADTASDAPLGVNDELRRILLATRRATSLGGRLRALGRIRPRHVVPDVPRNAEPRTGLSMGEHAAVTARAWDIAREAQDELAAASHQRLAAAYERGFFQDLVVPFRGLARDQNLRPASTVEKLARLQPVFGLDGPNPTMTAGNSTPLTDGAAVALLASEEWAARRGVEPLAYLTACETAAVDFVRGDVAGGGDGLLMAPAHAVPRMLERAGLGLGDFDFVEVHEAFASQVLATLAAWEKRGIGTVPRERLNVAGSSLATGHPFAATGARIVATLARLLAERGRPGRGLISVCAAGGQGVTAILERD</sequence>
<comment type="similarity">
    <text evidence="1 5">Belongs to the thiolase-like superfamily. Thiolase family.</text>
</comment>